<comment type="caution">
    <text evidence="1">The sequence shown here is derived from an EMBL/GenBank/DDBJ whole genome shotgun (WGS) entry which is preliminary data.</text>
</comment>
<evidence type="ECO:0000313" key="1">
    <source>
        <dbReference type="EMBL" id="KAF0712329.1"/>
    </source>
</evidence>
<accession>A0A6G0VWV6</accession>
<dbReference type="AlphaFoldDB" id="A0A6G0VWV6"/>
<dbReference type="EMBL" id="VUJU01010962">
    <property type="protein sequence ID" value="KAF0712329.1"/>
    <property type="molecule type" value="Genomic_DNA"/>
</dbReference>
<dbReference type="OrthoDB" id="6747988at2759"/>
<sequence length="109" mass="12707">KELNEMALKWNVHRIRKSRNSICCYGRPITMFEAPEEFNTTNFIHIIQENELQLCKNELINLTNVTCGPTISELCSIILAEKVICIPDESYSIIDVYIMLRNKLKDMLE</sequence>
<reference evidence="1 2" key="1">
    <citation type="submission" date="2019-08" db="EMBL/GenBank/DDBJ databases">
        <title>Whole genome of Aphis craccivora.</title>
        <authorList>
            <person name="Voronova N.V."/>
            <person name="Shulinski R.S."/>
            <person name="Bandarenka Y.V."/>
            <person name="Zhorov D.G."/>
            <person name="Warner D."/>
        </authorList>
    </citation>
    <scope>NUCLEOTIDE SEQUENCE [LARGE SCALE GENOMIC DNA]</scope>
    <source>
        <strain evidence="1">180601</strain>
        <tissue evidence="1">Whole Body</tissue>
    </source>
</reference>
<dbReference type="Proteomes" id="UP000478052">
    <property type="component" value="Unassembled WGS sequence"/>
</dbReference>
<name>A0A6G0VWV6_APHCR</name>
<gene>
    <name evidence="1" type="ORF">FWK35_00021340</name>
</gene>
<feature type="non-terminal residue" evidence="1">
    <location>
        <position position="1"/>
    </location>
</feature>
<proteinExistence type="predicted"/>
<evidence type="ECO:0000313" key="2">
    <source>
        <dbReference type="Proteomes" id="UP000478052"/>
    </source>
</evidence>
<protein>
    <submittedName>
        <fullName evidence="1">Uncharacterized protein</fullName>
    </submittedName>
</protein>
<organism evidence="1 2">
    <name type="scientific">Aphis craccivora</name>
    <name type="common">Cowpea aphid</name>
    <dbReference type="NCBI Taxonomy" id="307492"/>
    <lineage>
        <taxon>Eukaryota</taxon>
        <taxon>Metazoa</taxon>
        <taxon>Ecdysozoa</taxon>
        <taxon>Arthropoda</taxon>
        <taxon>Hexapoda</taxon>
        <taxon>Insecta</taxon>
        <taxon>Pterygota</taxon>
        <taxon>Neoptera</taxon>
        <taxon>Paraneoptera</taxon>
        <taxon>Hemiptera</taxon>
        <taxon>Sternorrhyncha</taxon>
        <taxon>Aphidomorpha</taxon>
        <taxon>Aphidoidea</taxon>
        <taxon>Aphididae</taxon>
        <taxon>Aphidini</taxon>
        <taxon>Aphis</taxon>
        <taxon>Aphis</taxon>
    </lineage>
</organism>
<keyword evidence="2" id="KW-1185">Reference proteome</keyword>